<dbReference type="SMART" id="SM01232">
    <property type="entry name" value="H2TH"/>
    <property type="match status" value="1"/>
</dbReference>
<organism evidence="17 18">
    <name type="scientific">Microbacterium deminutum</name>
    <dbReference type="NCBI Taxonomy" id="344164"/>
    <lineage>
        <taxon>Bacteria</taxon>
        <taxon>Bacillati</taxon>
        <taxon>Actinomycetota</taxon>
        <taxon>Actinomycetes</taxon>
        <taxon>Micrococcales</taxon>
        <taxon>Microbacteriaceae</taxon>
        <taxon>Microbacterium</taxon>
    </lineage>
</organism>
<evidence type="ECO:0000256" key="12">
    <source>
        <dbReference type="ARBA" id="ARBA00023268"/>
    </source>
</evidence>
<dbReference type="InterPro" id="IPR012319">
    <property type="entry name" value="FPG_cat"/>
</dbReference>
<dbReference type="Gene3D" id="3.20.190.10">
    <property type="entry name" value="MutM-like, N-terminal"/>
    <property type="match status" value="1"/>
</dbReference>
<keyword evidence="5" id="KW-0227">DNA damage</keyword>
<evidence type="ECO:0000256" key="6">
    <source>
        <dbReference type="ARBA" id="ARBA00022771"/>
    </source>
</evidence>
<dbReference type="PROSITE" id="PS51068">
    <property type="entry name" value="FPG_CAT"/>
    <property type="match status" value="1"/>
</dbReference>
<dbReference type="InterPro" id="IPR035937">
    <property type="entry name" value="FPG_N"/>
</dbReference>
<keyword evidence="18" id="KW-1185">Reference proteome</keyword>
<keyword evidence="4" id="KW-0479">Metal-binding</keyword>
<evidence type="ECO:0000256" key="3">
    <source>
        <dbReference type="ARBA" id="ARBA00009409"/>
    </source>
</evidence>
<keyword evidence="10" id="KW-0234">DNA repair</keyword>
<evidence type="ECO:0000313" key="17">
    <source>
        <dbReference type="EMBL" id="GAA1958697.1"/>
    </source>
</evidence>
<protein>
    <submittedName>
        <fullName evidence="17">Fpg/Nei family DNA glycosylase</fullName>
    </submittedName>
</protein>
<evidence type="ECO:0000256" key="4">
    <source>
        <dbReference type="ARBA" id="ARBA00022723"/>
    </source>
</evidence>
<evidence type="ECO:0000256" key="1">
    <source>
        <dbReference type="ARBA" id="ARBA00001668"/>
    </source>
</evidence>
<dbReference type="Gene3D" id="1.10.8.50">
    <property type="match status" value="1"/>
</dbReference>
<keyword evidence="7" id="KW-0378">Hydrolase</keyword>
<dbReference type="EMBL" id="BAAAOG010000003">
    <property type="protein sequence ID" value="GAA1958697.1"/>
    <property type="molecule type" value="Genomic_DNA"/>
</dbReference>
<comment type="caution">
    <text evidence="17">The sequence shown here is derived from an EMBL/GenBank/DDBJ whole genome shotgun (WGS) entry which is preliminary data.</text>
</comment>
<evidence type="ECO:0000259" key="15">
    <source>
        <dbReference type="PROSITE" id="PS51066"/>
    </source>
</evidence>
<evidence type="ECO:0000313" key="18">
    <source>
        <dbReference type="Proteomes" id="UP001499933"/>
    </source>
</evidence>
<dbReference type="InterPro" id="IPR015886">
    <property type="entry name" value="H2TH_FPG"/>
</dbReference>
<evidence type="ECO:0000256" key="7">
    <source>
        <dbReference type="ARBA" id="ARBA00022801"/>
    </source>
</evidence>
<evidence type="ECO:0000256" key="11">
    <source>
        <dbReference type="ARBA" id="ARBA00023239"/>
    </source>
</evidence>
<comment type="cofactor">
    <cofactor evidence="2">
        <name>Zn(2+)</name>
        <dbReference type="ChEBI" id="CHEBI:29105"/>
    </cofactor>
</comment>
<comment type="similarity">
    <text evidence="3">Belongs to the FPG family.</text>
</comment>
<keyword evidence="9" id="KW-0238">DNA-binding</keyword>
<evidence type="ECO:0000256" key="9">
    <source>
        <dbReference type="ARBA" id="ARBA00023125"/>
    </source>
</evidence>
<keyword evidence="6 14" id="KW-0863">Zinc-finger</keyword>
<dbReference type="SUPFAM" id="SSF81624">
    <property type="entry name" value="N-terminal domain of MutM-like DNA repair proteins"/>
    <property type="match status" value="1"/>
</dbReference>
<dbReference type="Proteomes" id="UP001499933">
    <property type="component" value="Unassembled WGS sequence"/>
</dbReference>
<accession>A0ABP5C921</accession>
<evidence type="ECO:0000256" key="8">
    <source>
        <dbReference type="ARBA" id="ARBA00022833"/>
    </source>
</evidence>
<evidence type="ECO:0000256" key="2">
    <source>
        <dbReference type="ARBA" id="ARBA00001947"/>
    </source>
</evidence>
<dbReference type="SUPFAM" id="SSF46946">
    <property type="entry name" value="S13-like H2TH domain"/>
    <property type="match status" value="1"/>
</dbReference>
<name>A0ABP5C921_9MICO</name>
<evidence type="ECO:0000259" key="16">
    <source>
        <dbReference type="PROSITE" id="PS51068"/>
    </source>
</evidence>
<evidence type="ECO:0000256" key="5">
    <source>
        <dbReference type="ARBA" id="ARBA00022763"/>
    </source>
</evidence>
<feature type="domain" description="Formamidopyrimidine-DNA glycosylase catalytic" evidence="16">
    <location>
        <begin position="23"/>
        <end position="130"/>
    </location>
</feature>
<feature type="domain" description="FPG-type" evidence="15">
    <location>
        <begin position="267"/>
        <end position="301"/>
    </location>
</feature>
<dbReference type="PROSITE" id="PS51066">
    <property type="entry name" value="ZF_FPG_2"/>
    <property type="match status" value="1"/>
</dbReference>
<gene>
    <name evidence="17" type="ORF">GCM10009776_21340</name>
</gene>
<dbReference type="PANTHER" id="PTHR22993">
    <property type="entry name" value="FORMAMIDOPYRIMIDINE-DNA GLYCOSYLASE"/>
    <property type="match status" value="1"/>
</dbReference>
<proteinExistence type="inferred from homology"/>
<dbReference type="SUPFAM" id="SSF57716">
    <property type="entry name" value="Glucocorticoid receptor-like (DNA-binding domain)"/>
    <property type="match status" value="1"/>
</dbReference>
<dbReference type="Pfam" id="PF06827">
    <property type="entry name" value="zf-FPG_IleRS"/>
    <property type="match status" value="1"/>
</dbReference>
<evidence type="ECO:0000256" key="13">
    <source>
        <dbReference type="ARBA" id="ARBA00023295"/>
    </source>
</evidence>
<keyword evidence="13" id="KW-0326">Glycosidase</keyword>
<evidence type="ECO:0000256" key="14">
    <source>
        <dbReference type="PROSITE-ProRule" id="PRU00391"/>
    </source>
</evidence>
<dbReference type="Pfam" id="PF01149">
    <property type="entry name" value="Fapy_DNA_glyco"/>
    <property type="match status" value="1"/>
</dbReference>
<evidence type="ECO:0000256" key="10">
    <source>
        <dbReference type="ARBA" id="ARBA00023204"/>
    </source>
</evidence>
<dbReference type="Pfam" id="PF06831">
    <property type="entry name" value="H2TH"/>
    <property type="match status" value="1"/>
</dbReference>
<keyword evidence="11" id="KW-0456">Lyase</keyword>
<keyword evidence="8" id="KW-0862">Zinc</keyword>
<dbReference type="SMART" id="SM00898">
    <property type="entry name" value="Fapy_DNA_glyco"/>
    <property type="match status" value="1"/>
</dbReference>
<dbReference type="InterPro" id="IPR000214">
    <property type="entry name" value="Znf_DNA_glyclase/AP_lyase"/>
</dbReference>
<dbReference type="InterPro" id="IPR010979">
    <property type="entry name" value="Ribosomal_uS13-like_H2TH"/>
</dbReference>
<dbReference type="PANTHER" id="PTHR22993:SF9">
    <property type="entry name" value="FORMAMIDOPYRIMIDINE-DNA GLYCOSYLASE"/>
    <property type="match status" value="1"/>
</dbReference>
<comment type="catalytic activity">
    <reaction evidence="1">
        <text>Hydrolysis of DNA containing ring-opened 7-methylguanine residues, releasing 2,6-diamino-4-hydroxy-5-(N-methyl)formamidopyrimidine.</text>
        <dbReference type="EC" id="3.2.2.23"/>
    </reaction>
</comment>
<reference evidence="18" key="1">
    <citation type="journal article" date="2019" name="Int. J. Syst. Evol. Microbiol.">
        <title>The Global Catalogue of Microorganisms (GCM) 10K type strain sequencing project: providing services to taxonomists for standard genome sequencing and annotation.</title>
        <authorList>
            <consortium name="The Broad Institute Genomics Platform"/>
            <consortium name="The Broad Institute Genome Sequencing Center for Infectious Disease"/>
            <person name="Wu L."/>
            <person name="Ma J."/>
        </authorList>
    </citation>
    <scope>NUCLEOTIDE SEQUENCE [LARGE SCALE GENOMIC DNA]</scope>
    <source>
        <strain evidence="18">JCM 14901</strain>
    </source>
</reference>
<sequence length="309" mass="32808">MEGSSATLAGYGMGGSWNHGRMPESPEVQELANFLNAHAAGRTIRTVDVLLPKALKTATPPIGMLVAARVAEVSRIAKMLDIAVESPEDGIRHVIVHFGHDGWVLWHDSAPDDLKRAGEATLVARLRLSGDVAAGPGFDLTDAGQWKALTIHLVRTPSDVPAVAKLGPDPTAPGFTEAEFAEIVAGRRKQIKALLQDQTALAGIGNAYSDEILHAAQISPVVHAALLSGEQVSRLYRETRAVLLGATEARRGVPPAELRASKIAALRVHRRTGQTCWRCGGTIHEYSFSGAAAQYCPTCQTDGVLLEAG</sequence>
<dbReference type="InterPro" id="IPR010663">
    <property type="entry name" value="Znf_FPG/IleRS"/>
</dbReference>
<keyword evidence="12" id="KW-0511">Multifunctional enzyme</keyword>